<dbReference type="EMBL" id="JACRUN010000016">
    <property type="protein sequence ID" value="MBC5836231.1"/>
    <property type="molecule type" value="Genomic_DNA"/>
</dbReference>
<keyword evidence="1" id="KW-1133">Transmembrane helix</keyword>
<feature type="transmembrane region" description="Helical" evidence="1">
    <location>
        <begin position="30"/>
        <end position="48"/>
    </location>
</feature>
<name>A0ABR7J2G4_9FLAO</name>
<dbReference type="RefSeq" id="WP_166131745.1">
    <property type="nucleotide sequence ID" value="NZ_JAANOQ010000015.1"/>
</dbReference>
<keyword evidence="3" id="KW-1185">Reference proteome</keyword>
<evidence type="ECO:0008006" key="4">
    <source>
        <dbReference type="Google" id="ProtNLM"/>
    </source>
</evidence>
<accession>A0ABR7J2G4</accession>
<feature type="transmembrane region" description="Helical" evidence="1">
    <location>
        <begin position="55"/>
        <end position="76"/>
    </location>
</feature>
<evidence type="ECO:0000313" key="3">
    <source>
        <dbReference type="Proteomes" id="UP000605990"/>
    </source>
</evidence>
<evidence type="ECO:0000256" key="1">
    <source>
        <dbReference type="SAM" id="Phobius"/>
    </source>
</evidence>
<keyword evidence="1" id="KW-0812">Transmembrane</keyword>
<reference evidence="2 3" key="1">
    <citation type="submission" date="2020-08" db="EMBL/GenBank/DDBJ databases">
        <title>Description of novel Flavobacterium F-408 isolate.</title>
        <authorList>
            <person name="Saticioglu I.B."/>
            <person name="Duman M."/>
            <person name="Altun S."/>
        </authorList>
    </citation>
    <scope>NUCLEOTIDE SEQUENCE [LARGE SCALE GENOMIC DNA]</scope>
    <source>
        <strain evidence="2 3">F-408</strain>
    </source>
</reference>
<dbReference type="Proteomes" id="UP000605990">
    <property type="component" value="Unassembled WGS sequence"/>
</dbReference>
<sequence length="171" mass="20003">MRKKKTEILIVTILWIFLIISIIYNPNLRIQSYFGIISLTIVSIALALKKRDMSLGILVFILTLSTFDFIKFGNAFDARIGIFHLLPLVLLLVLIITRLGELMSLKEKWFGEEPEELEKAKENKIAIFKREFQNLSSEELIRRENNYKLVDEAKIAIKQILEERNETKDIY</sequence>
<evidence type="ECO:0000313" key="2">
    <source>
        <dbReference type="EMBL" id="MBC5836231.1"/>
    </source>
</evidence>
<gene>
    <name evidence="2" type="ORF">H8R27_15175</name>
</gene>
<comment type="caution">
    <text evidence="2">The sequence shown here is derived from an EMBL/GenBank/DDBJ whole genome shotgun (WGS) entry which is preliminary data.</text>
</comment>
<organism evidence="2 3">
    <name type="scientific">Flavobacterium bernardetii</name>
    <dbReference type="NCBI Taxonomy" id="2813823"/>
    <lineage>
        <taxon>Bacteria</taxon>
        <taxon>Pseudomonadati</taxon>
        <taxon>Bacteroidota</taxon>
        <taxon>Flavobacteriia</taxon>
        <taxon>Flavobacteriales</taxon>
        <taxon>Flavobacteriaceae</taxon>
        <taxon>Flavobacterium</taxon>
    </lineage>
</organism>
<feature type="transmembrane region" description="Helical" evidence="1">
    <location>
        <begin position="7"/>
        <end position="24"/>
    </location>
</feature>
<proteinExistence type="predicted"/>
<feature type="transmembrane region" description="Helical" evidence="1">
    <location>
        <begin position="82"/>
        <end position="100"/>
    </location>
</feature>
<keyword evidence="1" id="KW-0472">Membrane</keyword>
<protein>
    <recommendedName>
        <fullName evidence="4">DUF4118 domain-containing protein</fullName>
    </recommendedName>
</protein>